<dbReference type="Gene3D" id="1.10.150.130">
    <property type="match status" value="1"/>
</dbReference>
<dbReference type="PANTHER" id="PTHR30629">
    <property type="entry name" value="PROPHAGE INTEGRASE"/>
    <property type="match status" value="1"/>
</dbReference>
<sequence>MTTQHCLNKELGHHKGHHTGHPTAFNPDYREEKINTHYRKEINPHDRDSSTERTYIYFSILHRGSKGFYMRLSHRGHKGTHLSSCTISLRTNKRSVAMSSSEYLKDTLLQQAGSFADFDAMRSYIRSFAKELLTTSQPDWFYKGRLMVAQEAQQSATSIEQHEFLRRYKQTLTLAQTQQYESLLDIANDNSSLTDSVSTSNIQPMAKTAESMTIVQLIDTYINEKIANNEWSAKTLENRKTSFRVTLVQAFTACELHETDINNITRTDLINVRDKLAEKLKTSTLNSRMSDITSLFSYAEMCQLLTGKSPAIKLNIRDKDKAVDKHIPEDELNKFVQYMHNDFHHNSKQEFAPYLKWIVSLAAITGARQAEILQLRKADIKTINNVVYISINAEHDGNTLKNATSERCVPLVDKAYGFNLQQFMDEVVSTCQEDSDYIFRLTKTTKSITQLFSKVFKRYKEDNKSFPQTATFHSLRHSMSTLCLNKGMPEAFTGKLLGHAQSITYGRYGSSGVDMVTLHDELKTKVFNV</sequence>
<evidence type="ECO:0000259" key="8">
    <source>
        <dbReference type="PROSITE" id="PS51900"/>
    </source>
</evidence>
<evidence type="ECO:0000256" key="2">
    <source>
        <dbReference type="ARBA" id="ARBA00022908"/>
    </source>
</evidence>
<name>A0ABD7FRX8_9VIBR</name>
<dbReference type="Pfam" id="PF00589">
    <property type="entry name" value="Phage_integrase"/>
    <property type="match status" value="1"/>
</dbReference>
<dbReference type="Gene3D" id="1.10.443.10">
    <property type="entry name" value="Intergrase catalytic core"/>
    <property type="match status" value="1"/>
</dbReference>
<keyword evidence="2" id="KW-0229">DNA integration</keyword>
<dbReference type="GO" id="GO:0003677">
    <property type="term" value="F:DNA binding"/>
    <property type="evidence" value="ECO:0007669"/>
    <property type="project" value="UniProtKB-UniRule"/>
</dbReference>
<dbReference type="InterPro" id="IPR044068">
    <property type="entry name" value="CB"/>
</dbReference>
<keyword evidence="4" id="KW-0233">DNA recombination</keyword>
<evidence type="ECO:0000256" key="6">
    <source>
        <dbReference type="SAM" id="MobiDB-lite"/>
    </source>
</evidence>
<dbReference type="Proteomes" id="UP000252199">
    <property type="component" value="Unassembled WGS sequence"/>
</dbReference>
<dbReference type="AlphaFoldDB" id="A0ABD7FRX8"/>
<evidence type="ECO:0000256" key="1">
    <source>
        <dbReference type="ARBA" id="ARBA00008857"/>
    </source>
</evidence>
<evidence type="ECO:0000313" key="10">
    <source>
        <dbReference type="Proteomes" id="UP000252199"/>
    </source>
</evidence>
<keyword evidence="3 5" id="KW-0238">DNA-binding</keyword>
<evidence type="ECO:0000256" key="4">
    <source>
        <dbReference type="ARBA" id="ARBA00023172"/>
    </source>
</evidence>
<dbReference type="InterPro" id="IPR011010">
    <property type="entry name" value="DNA_brk_join_enz"/>
</dbReference>
<evidence type="ECO:0000256" key="3">
    <source>
        <dbReference type="ARBA" id="ARBA00023125"/>
    </source>
</evidence>
<feature type="domain" description="Core-binding (CB)" evidence="8">
    <location>
        <begin position="212"/>
        <end position="300"/>
    </location>
</feature>
<feature type="domain" description="Tyr recombinase" evidence="7">
    <location>
        <begin position="322"/>
        <end position="523"/>
    </location>
</feature>
<dbReference type="GO" id="GO:0015074">
    <property type="term" value="P:DNA integration"/>
    <property type="evidence" value="ECO:0007669"/>
    <property type="project" value="UniProtKB-KW"/>
</dbReference>
<dbReference type="PANTHER" id="PTHR30629:SF2">
    <property type="entry name" value="PROPHAGE INTEGRASE INTS-RELATED"/>
    <property type="match status" value="1"/>
</dbReference>
<dbReference type="GO" id="GO:0006310">
    <property type="term" value="P:DNA recombination"/>
    <property type="evidence" value="ECO:0007669"/>
    <property type="project" value="UniProtKB-KW"/>
</dbReference>
<dbReference type="PROSITE" id="PS51900">
    <property type="entry name" value="CB"/>
    <property type="match status" value="1"/>
</dbReference>
<dbReference type="InterPro" id="IPR013762">
    <property type="entry name" value="Integrase-like_cat_sf"/>
</dbReference>
<dbReference type="InterPro" id="IPR010998">
    <property type="entry name" value="Integrase_recombinase_N"/>
</dbReference>
<evidence type="ECO:0000313" key="9">
    <source>
        <dbReference type="EMBL" id="RBM60156.1"/>
    </source>
</evidence>
<dbReference type="InterPro" id="IPR050808">
    <property type="entry name" value="Phage_Integrase"/>
</dbReference>
<feature type="region of interest" description="Disordered" evidence="6">
    <location>
        <begin position="1"/>
        <end position="28"/>
    </location>
</feature>
<dbReference type="SUPFAM" id="SSF56349">
    <property type="entry name" value="DNA breaking-rejoining enzymes"/>
    <property type="match status" value="1"/>
</dbReference>
<organism evidence="9 10">
    <name type="scientific">Vibrio paracholerae</name>
    <dbReference type="NCBI Taxonomy" id="650003"/>
    <lineage>
        <taxon>Bacteria</taxon>
        <taxon>Pseudomonadati</taxon>
        <taxon>Pseudomonadota</taxon>
        <taxon>Gammaproteobacteria</taxon>
        <taxon>Vibrionales</taxon>
        <taxon>Vibrionaceae</taxon>
        <taxon>Vibrio</taxon>
    </lineage>
</organism>
<proteinExistence type="inferred from homology"/>
<evidence type="ECO:0000259" key="7">
    <source>
        <dbReference type="PROSITE" id="PS51898"/>
    </source>
</evidence>
<dbReference type="CDD" id="cd01184">
    <property type="entry name" value="INT_C_like_1"/>
    <property type="match status" value="1"/>
</dbReference>
<dbReference type="EMBL" id="QKKU01000130">
    <property type="protein sequence ID" value="RBM60156.1"/>
    <property type="molecule type" value="Genomic_DNA"/>
</dbReference>
<gene>
    <name evidence="9" type="ORF">DLR72_17790</name>
</gene>
<dbReference type="PROSITE" id="PS51898">
    <property type="entry name" value="TYR_RECOMBINASE"/>
    <property type="match status" value="1"/>
</dbReference>
<reference evidence="9 10" key="1">
    <citation type="submission" date="2018-06" db="EMBL/GenBank/DDBJ databases">
        <title>Draft genome sequences of nine Vibrio sp. clinical isolates from across the United States representing the closest known relative of Vibrio cholerae.</title>
        <authorList>
            <person name="Islam M.T."/>
            <person name="Liang K."/>
            <person name="Im M.S."/>
            <person name="Winkjer J."/>
            <person name="Busby S."/>
            <person name="Batra D."/>
            <person name="Rowe L."/>
            <person name="Tarr C.L."/>
            <person name="Boucher Y."/>
        </authorList>
    </citation>
    <scope>NUCLEOTIDE SEQUENCE [LARGE SCALE GENOMIC DNA]</scope>
    <source>
        <strain evidence="9 10">2017V-1110</strain>
    </source>
</reference>
<evidence type="ECO:0000256" key="5">
    <source>
        <dbReference type="PROSITE-ProRule" id="PRU01248"/>
    </source>
</evidence>
<dbReference type="InterPro" id="IPR002104">
    <property type="entry name" value="Integrase_catalytic"/>
</dbReference>
<comment type="caution">
    <text evidence="9">The sequence shown here is derived from an EMBL/GenBank/DDBJ whole genome shotgun (WGS) entry which is preliminary data.</text>
</comment>
<comment type="similarity">
    <text evidence="1">Belongs to the 'phage' integrase family.</text>
</comment>
<protein>
    <submittedName>
        <fullName evidence="9">Integrase</fullName>
    </submittedName>
</protein>
<accession>A0ABD7FRX8</accession>